<sequence length="136" mass="15292">MNFSPFVTFNGDCEQAFGYYHSVFGGELELLRYSDAPLLEMPEAQMDNKIMYAELQNHDQKLMGSDAPDAMYQAQQGVLVAWQGDSVAEVERVFAALAQGGMVRQALNYAFWTPKYGLVEDQFGVVWMISCRKDGV</sequence>
<evidence type="ECO:0000259" key="1">
    <source>
        <dbReference type="Pfam" id="PF06983"/>
    </source>
</evidence>
<dbReference type="InterPro" id="IPR029068">
    <property type="entry name" value="Glyas_Bleomycin-R_OHBP_Dase"/>
</dbReference>
<dbReference type="PANTHER" id="PTHR33990:SF1">
    <property type="entry name" value="PROTEIN YJDN"/>
    <property type="match status" value="1"/>
</dbReference>
<dbReference type="CDD" id="cd06588">
    <property type="entry name" value="PhnB_like"/>
    <property type="match status" value="1"/>
</dbReference>
<dbReference type="PANTHER" id="PTHR33990">
    <property type="entry name" value="PROTEIN YJDN-RELATED"/>
    <property type="match status" value="1"/>
</dbReference>
<feature type="domain" description="PhnB-like" evidence="1">
    <location>
        <begin position="3"/>
        <end position="129"/>
    </location>
</feature>
<accession>A0ABY4E5F7</accession>
<dbReference type="Pfam" id="PF06983">
    <property type="entry name" value="3-dmu-9_3-mt"/>
    <property type="match status" value="1"/>
</dbReference>
<evidence type="ECO:0000313" key="2">
    <source>
        <dbReference type="EMBL" id="UOO90982.1"/>
    </source>
</evidence>
<dbReference type="EMBL" id="CP091511">
    <property type="protein sequence ID" value="UOO90982.1"/>
    <property type="molecule type" value="Genomic_DNA"/>
</dbReference>
<dbReference type="InterPro" id="IPR028973">
    <property type="entry name" value="PhnB-like"/>
</dbReference>
<dbReference type="RefSeq" id="WP_058305245.1">
    <property type="nucleotide sequence ID" value="NZ_CABKVG010000006.1"/>
</dbReference>
<name>A0ABY4E5F7_9NEIS</name>
<dbReference type="SUPFAM" id="SSF54593">
    <property type="entry name" value="Glyoxalase/Bleomycin resistance protein/Dihydroxybiphenyl dioxygenase"/>
    <property type="match status" value="1"/>
</dbReference>
<dbReference type="Gene3D" id="3.10.180.10">
    <property type="entry name" value="2,3-Dihydroxybiphenyl 1,2-Dioxygenase, domain 1"/>
    <property type="match status" value="1"/>
</dbReference>
<reference evidence="2 3" key="1">
    <citation type="journal article" date="2022" name="Res Sq">
        <title>Evolution of multicellular longitudinally dividing oral cavity symbionts (Neisseriaceae).</title>
        <authorList>
            <person name="Nyongesa S."/>
            <person name="Weber P."/>
            <person name="Bernet E."/>
            <person name="Pullido F."/>
            <person name="Nieckarz M."/>
            <person name="Delaby M."/>
            <person name="Nieves C."/>
            <person name="Viehboeck T."/>
            <person name="Krause N."/>
            <person name="Rivera-Millot A."/>
            <person name="Nakamura A."/>
            <person name="Vischer N."/>
            <person name="VanNieuwenhze M."/>
            <person name="Brun Y."/>
            <person name="Cava F."/>
            <person name="Bulgheresi S."/>
            <person name="Veyrier F."/>
        </authorList>
    </citation>
    <scope>NUCLEOTIDE SEQUENCE [LARGE SCALE GENOMIC DNA]</scope>
    <source>
        <strain evidence="2 3">SN4</strain>
    </source>
</reference>
<evidence type="ECO:0000313" key="3">
    <source>
        <dbReference type="Proteomes" id="UP000832011"/>
    </source>
</evidence>
<keyword evidence="3" id="KW-1185">Reference proteome</keyword>
<proteinExistence type="predicted"/>
<dbReference type="Proteomes" id="UP000832011">
    <property type="component" value="Chromosome"/>
</dbReference>
<protein>
    <submittedName>
        <fullName evidence="2">VOC family protein</fullName>
    </submittedName>
</protein>
<gene>
    <name evidence="2" type="ORF">LVJ82_08470</name>
</gene>
<organism evidence="2 3">
    <name type="scientific">Vitreoscilla massiliensis</name>
    <dbReference type="NCBI Taxonomy" id="1689272"/>
    <lineage>
        <taxon>Bacteria</taxon>
        <taxon>Pseudomonadati</taxon>
        <taxon>Pseudomonadota</taxon>
        <taxon>Betaproteobacteria</taxon>
        <taxon>Neisseriales</taxon>
        <taxon>Neisseriaceae</taxon>
        <taxon>Vitreoscilla</taxon>
    </lineage>
</organism>